<keyword evidence="9" id="KW-1185">Reference proteome</keyword>
<feature type="domain" description="Mon2/Sec7/BIG1-like HUS" evidence="5">
    <location>
        <begin position="135"/>
        <end position="295"/>
    </location>
</feature>
<feature type="compositionally biased region" description="Low complexity" evidence="4">
    <location>
        <begin position="595"/>
        <end position="614"/>
    </location>
</feature>
<protein>
    <recommendedName>
        <fullName evidence="10">Protein MON2 homolog</fullName>
    </recommendedName>
</protein>
<name>D8QG15_SCHCM</name>
<evidence type="ECO:0000259" key="5">
    <source>
        <dbReference type="Pfam" id="PF12783"/>
    </source>
</evidence>
<evidence type="ECO:0008006" key="10">
    <source>
        <dbReference type="Google" id="ProtNLM"/>
    </source>
</evidence>
<evidence type="ECO:0000313" key="9">
    <source>
        <dbReference type="Proteomes" id="UP000007431"/>
    </source>
</evidence>
<dbReference type="InParanoid" id="D8QG15"/>
<dbReference type="PANTHER" id="PTHR10663:SF333">
    <property type="entry name" value="PROTEIN MON2 HOMOLOG"/>
    <property type="match status" value="1"/>
</dbReference>
<keyword evidence="2" id="KW-0813">Transport</keyword>
<dbReference type="PANTHER" id="PTHR10663">
    <property type="entry name" value="GUANYL-NUCLEOTIDE EXCHANGE FACTOR"/>
    <property type="match status" value="1"/>
</dbReference>
<dbReference type="SUPFAM" id="SSF48371">
    <property type="entry name" value="ARM repeat"/>
    <property type="match status" value="1"/>
</dbReference>
<keyword evidence="3" id="KW-0653">Protein transport</keyword>
<evidence type="ECO:0000259" key="7">
    <source>
        <dbReference type="Pfam" id="PF16213"/>
    </source>
</evidence>
<feature type="domain" description="Mon2 C-terminal" evidence="6">
    <location>
        <begin position="1256"/>
        <end position="1426"/>
    </location>
</feature>
<sequence length="1654" mass="180203">MGCATKNAKVVAISLGSLQRLIGMKAVPPSAVPLIISTAADAMSQGVDIQLRILQTILSLITNFPEIHGQQLADALLVCFRLHESRIAVVSSTAAATLRQLVMFVVDKMAGESETEALADVQLPDGSSKALPPSARDAFAVFEDLCLLANSERPHFLQLDYLHKTFALELIESVLTNYHALFRQHPELTLLLRHHLCPLLIKALSDRPQFALTLRCTRVVFLLLKQFHAELQTEAEVFLVMLIKIITEDTESEPAEHPPRPHWMRVIAMEIMRGLCSDAELVRGIYDRYDAQEAENSNVYASLVTALNRLLSEKPSLLGVGTQMYGVGVPAEGTSSSYSLESVSGMTGMVANAASATVSGVVNMLGASGGLSMQNSTLKLQCIDQLDKAEAPPIPESYIYLLGLQCLVSLCEGFAAYTGPLYTALVIQRPRAAGDAVIRAPPALDLDTLPPDEPSTKQLNIVKRCIGDGWPALLAGLSFIISTNLSDELFADVLAAFQALTNAAGMLGLATPRDALFTSLARFAVPTRVVSAVDQADTQGPQPGLSERNMACLKVLVGCAMFLAGSLGASWFGVLEVLQNADYVLSARRRTAPSIPSTPITSTQPTFTSSQPTFTPRPPILADVDPETLLNAIQRLFDASKNLEDGAFTQFLNALCKLSAEMVAMQAGEQASLESMSPKSEVPPTPRTPRMDRRRVSGIHLPRTLVGLRKAGDFGLTKLGGVLLMNMHRLIYRSPDVAWETATSHLLMIIRLTSAPQTIRVQAARVLDDVLVRVPRNVSSAGELQAAVQGRVFTVLSQQVIPAEGTPWSTSELELRRLGLETLHQILQSSGHTLVVGWEVIFEMLSSVCAPPTYAAPGAPDKLVKIAFQSLTLVIDAVAGLAPEHLRLCIGTLGQFGRQADTNVALTAAASLMWSVSDAIQAKRKNAESEREYSALWMVLLRELLGLGSDSRPEVRDGAIQTLFRAMLLYGATLGSETWSQCIWDVVFPLLEQLTAEMRANQARISMAEEGDEQEEILAAKGAWDESKTLALQSLGTIFRDFLVSHLMQLETFEKAWDAFVEHVVETVLLDDRSITVPALQCLKLGVQAAASAGTGEEVRERVEVVWTRTWATIDRMGDAVLKRVSIDPEDVMPYAPFTQSSLVALVELVGSVRALSKTLDEAEWPLERLSRLMAILKGIMTYPSSPDYRPDADNLTPVQAAVMDAVMSIDLAGPGVASRVMYDLSEFALLAFLAAFDVPPPPKTFTAKGAAVPTSSTKCITYIALTKRTMPLLVDLFLRFKDQPVIYTDGTLDAVLSAYAIPMKLKYDCPPSSKFAKDEPLWKTATTSFLRIVKEVGPQMKAHLEDIGAEHVEGIWRQVLDVFRGAILADCSPAEELPLDEQEAEENFDLSLIAALEIDVVPYIGEACVPDHLVAQLAKILLRGSNLWEVGSHARRSGGASPVSAKEPPSPDYVKVEWDVPGSTEHGVTVPRERFSYWCFDLLFLICSSVTNDNESSRRRLAALSLPSLLDRCRRAMVTFVADEALRGGLPFSRVREEELIYVLRKLLELRLYTGSLWAATSDDPGRYCVTQPDIDTTQPHSKLLADVAKRSPKAHLFHLYPVLCELATSPRAPPTTWASPGARSESGAAEQHDARTLARQCLKEVGSELGSQ</sequence>
<feature type="region of interest" description="Disordered" evidence="4">
    <location>
        <begin position="670"/>
        <end position="692"/>
    </location>
</feature>
<feature type="region of interest" description="Disordered" evidence="4">
    <location>
        <begin position="595"/>
        <end position="617"/>
    </location>
</feature>
<dbReference type="InterPro" id="IPR032817">
    <property type="entry name" value="Mon2_C"/>
</dbReference>
<dbReference type="OMA" id="AWRLCLN"/>
<evidence type="ECO:0000256" key="2">
    <source>
        <dbReference type="ARBA" id="ARBA00022448"/>
    </source>
</evidence>
<evidence type="ECO:0000256" key="1">
    <source>
        <dbReference type="ARBA" id="ARBA00008144"/>
    </source>
</evidence>
<dbReference type="EMBL" id="GL377311">
    <property type="protein sequence ID" value="EFI93517.1"/>
    <property type="molecule type" value="Genomic_DNA"/>
</dbReference>
<evidence type="ECO:0000256" key="4">
    <source>
        <dbReference type="SAM" id="MobiDB-lite"/>
    </source>
</evidence>
<dbReference type="HOGENOM" id="CLU_001169_1_0_1"/>
<dbReference type="InterPro" id="IPR016024">
    <property type="entry name" value="ARM-type_fold"/>
</dbReference>
<dbReference type="Pfam" id="PF16206">
    <property type="entry name" value="Mon2_C"/>
    <property type="match status" value="2"/>
</dbReference>
<dbReference type="eggNOG" id="KOG1848">
    <property type="taxonomic scope" value="Eukaryota"/>
</dbReference>
<evidence type="ECO:0000256" key="3">
    <source>
        <dbReference type="ARBA" id="ARBA00022927"/>
    </source>
</evidence>
<feature type="domain" description="Mon2/Sec7/BIG1-like dimerisation and cyclophilin-binding" evidence="7">
    <location>
        <begin position="1"/>
        <end position="112"/>
    </location>
</feature>
<dbReference type="VEuPathDB" id="FungiDB:SCHCODRAFT_02513981"/>
<accession>D8QG15</accession>
<evidence type="ECO:0000259" key="6">
    <source>
        <dbReference type="Pfam" id="PF16206"/>
    </source>
</evidence>
<evidence type="ECO:0000313" key="8">
    <source>
        <dbReference type="EMBL" id="EFI93517.1"/>
    </source>
</evidence>
<reference evidence="8 9" key="1">
    <citation type="journal article" date="2010" name="Nat. Biotechnol.">
        <title>Genome sequence of the model mushroom Schizophyllum commune.</title>
        <authorList>
            <person name="Ohm R.A."/>
            <person name="de Jong J.F."/>
            <person name="Lugones L.G."/>
            <person name="Aerts A."/>
            <person name="Kothe E."/>
            <person name="Stajich J.E."/>
            <person name="de Vries R.P."/>
            <person name="Record E."/>
            <person name="Levasseur A."/>
            <person name="Baker S.E."/>
            <person name="Bartholomew K.A."/>
            <person name="Coutinho P.M."/>
            <person name="Erdmann S."/>
            <person name="Fowler T.J."/>
            <person name="Gathman A.C."/>
            <person name="Lombard V."/>
            <person name="Henrissat B."/>
            <person name="Knabe N."/>
            <person name="Kuees U."/>
            <person name="Lilly W.W."/>
            <person name="Lindquist E."/>
            <person name="Lucas S."/>
            <person name="Magnuson J.K."/>
            <person name="Piumi F."/>
            <person name="Raudaskoski M."/>
            <person name="Salamov A."/>
            <person name="Schmutz J."/>
            <person name="Schwarze F.W.M.R."/>
            <person name="vanKuyk P.A."/>
            <person name="Horton J.S."/>
            <person name="Grigoriev I.V."/>
            <person name="Woesten H.A.B."/>
        </authorList>
    </citation>
    <scope>NUCLEOTIDE SEQUENCE [LARGE SCALE GENOMIC DNA]</scope>
    <source>
        <strain evidence="9">H4-8 / FGSC 9210</strain>
    </source>
</reference>
<dbReference type="STRING" id="578458.D8QG15"/>
<dbReference type="FunCoup" id="D8QG15">
    <property type="interactions" value="491"/>
</dbReference>
<feature type="domain" description="Mon2 C-terminal" evidence="6">
    <location>
        <begin position="932"/>
        <end position="1129"/>
    </location>
</feature>
<dbReference type="InterPro" id="IPR032629">
    <property type="entry name" value="DCB_dom"/>
</dbReference>
<dbReference type="GO" id="GO:0005794">
    <property type="term" value="C:Golgi apparatus"/>
    <property type="evidence" value="ECO:0007669"/>
    <property type="project" value="UniProtKB-ARBA"/>
</dbReference>
<dbReference type="Pfam" id="PF12783">
    <property type="entry name" value="Sec7-like_HUS"/>
    <property type="match status" value="1"/>
</dbReference>
<dbReference type="Pfam" id="PF16213">
    <property type="entry name" value="DCB"/>
    <property type="match status" value="1"/>
</dbReference>
<gene>
    <name evidence="8" type="ORF">SCHCODRAFT_70389</name>
</gene>
<comment type="similarity">
    <text evidence="1">Belongs to the MON2 family.</text>
</comment>
<dbReference type="GO" id="GO:0015031">
    <property type="term" value="P:protein transport"/>
    <property type="evidence" value="ECO:0007669"/>
    <property type="project" value="UniProtKB-KW"/>
</dbReference>
<proteinExistence type="inferred from homology"/>
<dbReference type="InterPro" id="IPR032691">
    <property type="entry name" value="Mon2/Sec7/BIG1-like_HUS"/>
</dbReference>
<organism evidence="9">
    <name type="scientific">Schizophyllum commune (strain H4-8 / FGSC 9210)</name>
    <name type="common">Split gill fungus</name>
    <dbReference type="NCBI Taxonomy" id="578458"/>
    <lineage>
        <taxon>Eukaryota</taxon>
        <taxon>Fungi</taxon>
        <taxon>Dikarya</taxon>
        <taxon>Basidiomycota</taxon>
        <taxon>Agaricomycotina</taxon>
        <taxon>Agaricomycetes</taxon>
        <taxon>Agaricomycetidae</taxon>
        <taxon>Agaricales</taxon>
        <taxon>Schizophyllaceae</taxon>
        <taxon>Schizophyllum</taxon>
    </lineage>
</organism>
<feature type="region of interest" description="Disordered" evidence="4">
    <location>
        <begin position="1615"/>
        <end position="1637"/>
    </location>
</feature>
<dbReference type="Proteomes" id="UP000007431">
    <property type="component" value="Unassembled WGS sequence"/>
</dbReference>